<dbReference type="PANTHER" id="PTHR11264:SF0">
    <property type="entry name" value="URACIL-DNA GLYCOSYLASE"/>
    <property type="match status" value="1"/>
</dbReference>
<comment type="similarity">
    <text evidence="3 9 11">Belongs to the uracil-DNA glycosylase (UDG) superfamily. UNG family.</text>
</comment>
<dbReference type="SMART" id="SM00986">
    <property type="entry name" value="UDG"/>
    <property type="match status" value="1"/>
</dbReference>
<evidence type="ECO:0000256" key="1">
    <source>
        <dbReference type="ARBA" id="ARBA00001400"/>
    </source>
</evidence>
<dbReference type="NCBIfam" id="NF003592">
    <property type="entry name" value="PRK05254.1-5"/>
    <property type="match status" value="1"/>
</dbReference>
<dbReference type="EC" id="3.2.2.27" evidence="4 9"/>
<dbReference type="NCBIfam" id="NF003588">
    <property type="entry name" value="PRK05254.1-1"/>
    <property type="match status" value="1"/>
</dbReference>
<keyword evidence="7 9" id="KW-0378">Hydrolase</keyword>
<dbReference type="InterPro" id="IPR018085">
    <property type="entry name" value="Ura-DNA_Glyclase_AS"/>
</dbReference>
<dbReference type="PANTHER" id="PTHR11264">
    <property type="entry name" value="URACIL-DNA GLYCOSYLASE"/>
    <property type="match status" value="1"/>
</dbReference>
<evidence type="ECO:0000256" key="10">
    <source>
        <dbReference type="PROSITE-ProRule" id="PRU10072"/>
    </source>
</evidence>
<evidence type="ECO:0000313" key="13">
    <source>
        <dbReference type="EMBL" id="KGR75918.1"/>
    </source>
</evidence>
<evidence type="ECO:0000256" key="4">
    <source>
        <dbReference type="ARBA" id="ARBA00012030"/>
    </source>
</evidence>
<dbReference type="NCBIfam" id="TIGR00628">
    <property type="entry name" value="ung"/>
    <property type="match status" value="1"/>
</dbReference>
<evidence type="ECO:0000256" key="9">
    <source>
        <dbReference type="HAMAP-Rule" id="MF_00148"/>
    </source>
</evidence>
<reference evidence="13 14" key="1">
    <citation type="submission" date="2014-02" db="EMBL/GenBank/DDBJ databases">
        <title>Draft genome sequence of Lysinibacillus sinduriensis JCM 15800.</title>
        <authorList>
            <person name="Zhang F."/>
            <person name="Wang G."/>
            <person name="Zhang L."/>
        </authorList>
    </citation>
    <scope>NUCLEOTIDE SEQUENCE [LARGE SCALE GENOMIC DNA]</scope>
    <source>
        <strain evidence="13 14">JCM 15800</strain>
    </source>
</reference>
<organism evidence="13 14">
    <name type="scientific">Ureibacillus sinduriensis BLB-1 = JCM 15800</name>
    <dbReference type="NCBI Taxonomy" id="1384057"/>
    <lineage>
        <taxon>Bacteria</taxon>
        <taxon>Bacillati</taxon>
        <taxon>Bacillota</taxon>
        <taxon>Bacilli</taxon>
        <taxon>Bacillales</taxon>
        <taxon>Caryophanaceae</taxon>
        <taxon>Ureibacillus</taxon>
    </lineage>
</organism>
<keyword evidence="14" id="KW-1185">Reference proteome</keyword>
<dbReference type="HAMAP" id="MF_00148">
    <property type="entry name" value="UDG"/>
    <property type="match status" value="1"/>
</dbReference>
<gene>
    <name evidence="9" type="primary">ung</name>
    <name evidence="13" type="ORF">CD33_08730</name>
</gene>
<sequence length="228" mass="25826">MKIVNNDWEAILAPEFGKPYFSELEKFLEEQYSAATVYPPKEEVMSAFRTVAFNDVKVVILGQDPYHGPGQAHGMSFSVKEGVPLPPSLRNIFKELEQDLGCPLPNSGFLMKWAKQGVFLLNTVLTVRQGEANSHKGQGWEQFTDSVIEKLAKRPEPVIFVLWGKPAQTKRTIIEKNGNHHFILQAPHPSPLSAHRGFFGSKPFSKINDKLREWGHKQIEWCLDESGR</sequence>
<dbReference type="NCBIfam" id="NF003591">
    <property type="entry name" value="PRK05254.1-4"/>
    <property type="match status" value="1"/>
</dbReference>
<dbReference type="GO" id="GO:0097510">
    <property type="term" value="P:base-excision repair, AP site formation via deaminated base removal"/>
    <property type="evidence" value="ECO:0007669"/>
    <property type="project" value="TreeGrafter"/>
</dbReference>
<dbReference type="GO" id="GO:0005737">
    <property type="term" value="C:cytoplasm"/>
    <property type="evidence" value="ECO:0007669"/>
    <property type="project" value="UniProtKB-SubCell"/>
</dbReference>
<dbReference type="FunFam" id="3.40.470.10:FF:000001">
    <property type="entry name" value="Uracil-DNA glycosylase"/>
    <property type="match status" value="1"/>
</dbReference>
<evidence type="ECO:0000259" key="12">
    <source>
        <dbReference type="SMART" id="SM00986"/>
    </source>
</evidence>
<dbReference type="EMBL" id="JPVO01000048">
    <property type="protein sequence ID" value="KGR75918.1"/>
    <property type="molecule type" value="Genomic_DNA"/>
</dbReference>
<evidence type="ECO:0000256" key="3">
    <source>
        <dbReference type="ARBA" id="ARBA00008184"/>
    </source>
</evidence>
<dbReference type="InterPro" id="IPR005122">
    <property type="entry name" value="Uracil-DNA_glycosylase-like"/>
</dbReference>
<dbReference type="OrthoDB" id="9804372at2"/>
<comment type="subcellular location">
    <subcellularLocation>
        <location evidence="9">Cytoplasm</location>
    </subcellularLocation>
</comment>
<dbReference type="Gene3D" id="3.40.470.10">
    <property type="entry name" value="Uracil-DNA glycosylase-like domain"/>
    <property type="match status" value="1"/>
</dbReference>
<comment type="catalytic activity">
    <reaction evidence="1 9 11">
        <text>Hydrolyzes single-stranded DNA or mismatched double-stranded DNA and polynucleotides, releasing free uracil.</text>
        <dbReference type="EC" id="3.2.2.27"/>
    </reaction>
</comment>
<evidence type="ECO:0000256" key="8">
    <source>
        <dbReference type="ARBA" id="ARBA00023204"/>
    </source>
</evidence>
<name>A0A0A3HZV8_9BACL</name>
<proteinExistence type="inferred from homology"/>
<evidence type="ECO:0000256" key="6">
    <source>
        <dbReference type="ARBA" id="ARBA00022763"/>
    </source>
</evidence>
<evidence type="ECO:0000313" key="14">
    <source>
        <dbReference type="Proteomes" id="UP000030408"/>
    </source>
</evidence>
<comment type="function">
    <text evidence="2 9 11">Excises uracil residues from the DNA which can arise as a result of misincorporation of dUMP residues by DNA polymerase or due to deamination of cytosine.</text>
</comment>
<keyword evidence="6 9" id="KW-0227">DNA damage</keyword>
<accession>A0A0A3HZV8</accession>
<dbReference type="InterPro" id="IPR036895">
    <property type="entry name" value="Uracil-DNA_glycosylase-like_sf"/>
</dbReference>
<dbReference type="InterPro" id="IPR002043">
    <property type="entry name" value="UDG_fam1"/>
</dbReference>
<protein>
    <recommendedName>
        <fullName evidence="5 9">Uracil-DNA glycosylase</fullName>
        <shortName evidence="9">UDG</shortName>
        <ecNumber evidence="4 9">3.2.2.27</ecNumber>
    </recommendedName>
</protein>
<dbReference type="SUPFAM" id="SSF52141">
    <property type="entry name" value="Uracil-DNA glycosylase-like"/>
    <property type="match status" value="1"/>
</dbReference>
<keyword evidence="8 9" id="KW-0234">DNA repair</keyword>
<dbReference type="CDD" id="cd10027">
    <property type="entry name" value="UDG-F1-like"/>
    <property type="match status" value="1"/>
</dbReference>
<dbReference type="eggNOG" id="COG0692">
    <property type="taxonomic scope" value="Bacteria"/>
</dbReference>
<dbReference type="AlphaFoldDB" id="A0A0A3HZV8"/>
<keyword evidence="9" id="KW-0963">Cytoplasm</keyword>
<dbReference type="PROSITE" id="PS00130">
    <property type="entry name" value="U_DNA_GLYCOSYLASE"/>
    <property type="match status" value="1"/>
</dbReference>
<dbReference type="RefSeq" id="WP_036200042.1">
    <property type="nucleotide sequence ID" value="NZ_AVCY01000008.1"/>
</dbReference>
<dbReference type="STRING" id="1384057.CD33_08730"/>
<evidence type="ECO:0000256" key="5">
    <source>
        <dbReference type="ARBA" id="ARBA00018429"/>
    </source>
</evidence>
<feature type="domain" description="Uracil-DNA glycosylase-like" evidence="12">
    <location>
        <begin position="49"/>
        <end position="211"/>
    </location>
</feature>
<comment type="caution">
    <text evidence="13">The sequence shown here is derived from an EMBL/GenBank/DDBJ whole genome shotgun (WGS) entry which is preliminary data.</text>
</comment>
<dbReference type="GO" id="GO:0004844">
    <property type="term" value="F:uracil DNA N-glycosylase activity"/>
    <property type="evidence" value="ECO:0007669"/>
    <property type="project" value="UniProtKB-UniRule"/>
</dbReference>
<evidence type="ECO:0000256" key="11">
    <source>
        <dbReference type="RuleBase" id="RU003780"/>
    </source>
</evidence>
<dbReference type="Pfam" id="PF03167">
    <property type="entry name" value="UDG"/>
    <property type="match status" value="1"/>
</dbReference>
<feature type="active site" description="Proton acceptor" evidence="9 10">
    <location>
        <position position="64"/>
    </location>
</feature>
<dbReference type="NCBIfam" id="NF003589">
    <property type="entry name" value="PRK05254.1-2"/>
    <property type="match status" value="1"/>
</dbReference>
<evidence type="ECO:0000256" key="7">
    <source>
        <dbReference type="ARBA" id="ARBA00022801"/>
    </source>
</evidence>
<dbReference type="Proteomes" id="UP000030408">
    <property type="component" value="Unassembled WGS sequence"/>
</dbReference>
<evidence type="ECO:0000256" key="2">
    <source>
        <dbReference type="ARBA" id="ARBA00002631"/>
    </source>
</evidence>
<dbReference type="SMART" id="SM00987">
    <property type="entry name" value="UreE_C"/>
    <property type="match status" value="1"/>
</dbReference>